<evidence type="ECO:0000313" key="1">
    <source>
        <dbReference type="EMBL" id="MUU79872.1"/>
    </source>
</evidence>
<dbReference type="Proteomes" id="UP000478208">
    <property type="component" value="Unassembled WGS sequence"/>
</dbReference>
<evidence type="ECO:0008006" key="3">
    <source>
        <dbReference type="Google" id="ProtNLM"/>
    </source>
</evidence>
<accession>A0A6L6UFY9</accession>
<proteinExistence type="predicted"/>
<dbReference type="RefSeq" id="WP_157364929.1">
    <property type="nucleotide sequence ID" value="NZ_WOWS01000010.1"/>
</dbReference>
<dbReference type="AlphaFoldDB" id="A0A6L6UFY9"/>
<keyword evidence="2" id="KW-1185">Reference proteome</keyword>
<name>A0A6L6UFY9_9FLAO</name>
<sequence length="330" mass="38641">MPYFIENLTELNVDEIINIGKNLIVRSATLEEQNKIKSLVSRFGYTPGQEVFFFRYHETKVIDRLDSGGVKMKSRKPEDFRYFVLDETKSTGKYIQSYAKAFLLTEKEYFIPFGFHKMTNPLGSTSIKYSFESELSSHSYYYDKNQIDYDSKTPIDLPKDLTKDDVFQIEKNLQLLDDFDKIKEDFVYINKSLEDFFKLTEISNYSSFKIVSYIACFESLLVNNDFDKLKSIRIQLETKLDLLNNQLEKPIIIADYMKGPDTLTLGKVVGFAYNYRNFIAHGDFVDFEKKLQIFQKVSKNEILLFLRSVLKKVIIYSLLNPQLISDLKKC</sequence>
<comment type="caution">
    <text evidence="1">The sequence shown here is derived from an EMBL/GenBank/DDBJ whole genome shotgun (WGS) entry which is preliminary data.</text>
</comment>
<organism evidence="1 2">
    <name type="scientific">Winogradskyella endarachnes</name>
    <dbReference type="NCBI Taxonomy" id="2681965"/>
    <lineage>
        <taxon>Bacteria</taxon>
        <taxon>Pseudomonadati</taxon>
        <taxon>Bacteroidota</taxon>
        <taxon>Flavobacteriia</taxon>
        <taxon>Flavobacteriales</taxon>
        <taxon>Flavobacteriaceae</taxon>
        <taxon>Winogradskyella</taxon>
    </lineage>
</organism>
<evidence type="ECO:0000313" key="2">
    <source>
        <dbReference type="Proteomes" id="UP000478208"/>
    </source>
</evidence>
<protein>
    <recommendedName>
        <fullName evidence="3">Apea-like HEPN domain-containing protein</fullName>
    </recommendedName>
</protein>
<reference evidence="1 2" key="1">
    <citation type="submission" date="2019-12" db="EMBL/GenBank/DDBJ databases">
        <authorList>
            <person name="Li J."/>
        </authorList>
    </citation>
    <scope>NUCLEOTIDE SEQUENCE [LARGE SCALE GENOMIC DNA]</scope>
    <source>
        <strain evidence="1 2">HL2-2</strain>
    </source>
</reference>
<dbReference type="EMBL" id="WOWS01000010">
    <property type="protein sequence ID" value="MUU79872.1"/>
    <property type="molecule type" value="Genomic_DNA"/>
</dbReference>
<gene>
    <name evidence="1" type="ORF">GN138_15595</name>
</gene>